<gene>
    <name evidence="2" type="ORF">J7405_20865</name>
</gene>
<name>A0A8I1XPP5_XANMN</name>
<dbReference type="EMBL" id="JAGHXW010000087">
    <property type="protein sequence ID" value="MBO9761948.1"/>
    <property type="molecule type" value="Genomic_DNA"/>
</dbReference>
<accession>A0A8I1XPP5</accession>
<comment type="caution">
    <text evidence="2">The sequence shown here is derived from an EMBL/GenBank/DDBJ whole genome shotgun (WGS) entry which is preliminary data.</text>
</comment>
<evidence type="ECO:0000313" key="2">
    <source>
        <dbReference type="EMBL" id="MBO9761948.1"/>
    </source>
</evidence>
<organism evidence="2 3">
    <name type="scientific">Xanthomonas manihotis</name>
    <dbReference type="NCBI Taxonomy" id="43353"/>
    <lineage>
        <taxon>Bacteria</taxon>
        <taxon>Pseudomonadati</taxon>
        <taxon>Pseudomonadota</taxon>
        <taxon>Gammaproteobacteria</taxon>
        <taxon>Lysobacterales</taxon>
        <taxon>Lysobacteraceae</taxon>
        <taxon>Xanthomonas</taxon>
    </lineage>
</organism>
<keyword evidence="1" id="KW-0812">Transmembrane</keyword>
<proteinExistence type="predicted"/>
<keyword evidence="2" id="KW-0167">Capsid protein</keyword>
<dbReference type="AlphaFoldDB" id="A0A8I1XPP5"/>
<reference evidence="2" key="1">
    <citation type="submission" date="2021-03" db="EMBL/GenBank/DDBJ databases">
        <title>Molecular characterization of Xanthomonas species pathogenic on Araceae and the development of a triplex TaqMan assay for detection of X. phaseoli pv. dieffenbachiae.</title>
        <authorList>
            <person name="Van Der Wolf J."/>
            <person name="Krijger M."/>
            <person name="Mendes O."/>
            <person name="Brankovics B."/>
            <person name="Bonants P."/>
            <person name="Meekes E."/>
        </authorList>
    </citation>
    <scope>NUCLEOTIDE SEQUENCE</scope>
    <source>
        <strain evidence="2">NBC1264</strain>
    </source>
</reference>
<feature type="transmembrane region" description="Helical" evidence="1">
    <location>
        <begin position="72"/>
        <end position="97"/>
    </location>
</feature>
<dbReference type="RefSeq" id="WP_017154891.1">
    <property type="nucleotide sequence ID" value="NZ_JADKPW010000065.1"/>
</dbReference>
<protein>
    <submittedName>
        <fullName evidence="2">Phage coat protein</fullName>
    </submittedName>
</protein>
<dbReference type="Proteomes" id="UP000668572">
    <property type="component" value="Unassembled WGS sequence"/>
</dbReference>
<evidence type="ECO:0000313" key="3">
    <source>
        <dbReference type="Proteomes" id="UP000668572"/>
    </source>
</evidence>
<keyword evidence="2" id="KW-0946">Virion</keyword>
<evidence type="ECO:0000256" key="1">
    <source>
        <dbReference type="SAM" id="Phobius"/>
    </source>
</evidence>
<keyword evidence="1" id="KW-1133">Transmembrane helix</keyword>
<keyword evidence="1" id="KW-0472">Membrane</keyword>
<sequence length="106" mass="11832">MQAGWLSDLTAWIWKAVKLVWQAFSDFVGDLFVMWLDQTLSAVLYVMNLLPLPDFMKGQSIGGMLGNAGSTILWFADVFMIGPSLVAIGAAMIFYLLRRVLTLGIW</sequence>